<feature type="transmembrane region" description="Helical" evidence="4">
    <location>
        <begin position="389"/>
        <end position="414"/>
    </location>
</feature>
<organism evidence="6 7">
    <name type="scientific">Thyridium curvatum</name>
    <dbReference type="NCBI Taxonomy" id="1093900"/>
    <lineage>
        <taxon>Eukaryota</taxon>
        <taxon>Fungi</taxon>
        <taxon>Dikarya</taxon>
        <taxon>Ascomycota</taxon>
        <taxon>Pezizomycotina</taxon>
        <taxon>Sordariomycetes</taxon>
        <taxon>Sordariomycetidae</taxon>
        <taxon>Thyridiales</taxon>
        <taxon>Thyridiaceae</taxon>
        <taxon>Thyridium</taxon>
    </lineage>
</organism>
<evidence type="ECO:0000256" key="2">
    <source>
        <dbReference type="ARBA" id="ARBA00006727"/>
    </source>
</evidence>
<comment type="caution">
    <text evidence="6">The sequence shown here is derived from an EMBL/GenBank/DDBJ whole genome shotgun (WGS) entry which is preliminary data.</text>
</comment>
<evidence type="ECO:0000313" key="7">
    <source>
        <dbReference type="Proteomes" id="UP000319257"/>
    </source>
</evidence>
<sequence length="488" mass="52101">MVSPESKRNESSVDLEKADSSIGDSDLIRRISTEHLDDTAHATDLAEKPQFHRDDDPELQDVEVLGEAAGLGSGIASRVSTRNSQATLAPPDGGLMAWSMCLCAHVVIANTWGVINSFGIFQAYYTDFLGISPSAISWIGAVQNFLGYALAMFSGRMSDAGYFRLTLLIGSVLLVLGGITMSFSHTYWQLMVTQGVLMGLGAGFLCCPIMSVTSTYFSSKRTIAVALVTCGNVTGGLIYPVMARQLLPSVGFGWSIRAITFMQAASLCIVLLVARARVKPDTTAPMVDFSALKESEFSFYTFGMFFAFSGLYVSLYYFSQYSRTAVHPNLSYQDSLNLILIFNGLSLVGRLIPSYLADRVGAVNIMAPTVFAICALTFGWIGVRTTAGIYSWIVVDAMVCGSQMGLFPGGIASLTTDLRKIGVRMGTAFAVCAFSVLVGPPVAGAILSSMAGRYVGVQAYSGALLFVGGCFVSGAKIARTESSEDQNS</sequence>
<name>A0A507AL04_9PEZI</name>
<protein>
    <recommendedName>
        <fullName evidence="5">Major facilitator superfamily (MFS) profile domain-containing protein</fullName>
    </recommendedName>
</protein>
<dbReference type="OrthoDB" id="5212574at2759"/>
<feature type="compositionally biased region" description="Basic and acidic residues" evidence="3">
    <location>
        <begin position="1"/>
        <end position="19"/>
    </location>
</feature>
<evidence type="ECO:0000256" key="4">
    <source>
        <dbReference type="SAM" id="Phobius"/>
    </source>
</evidence>
<dbReference type="SUPFAM" id="SSF103473">
    <property type="entry name" value="MFS general substrate transporter"/>
    <property type="match status" value="1"/>
</dbReference>
<dbReference type="Gene3D" id="1.20.1250.20">
    <property type="entry name" value="MFS general substrate transporter like domains"/>
    <property type="match status" value="2"/>
</dbReference>
<dbReference type="PROSITE" id="PS50850">
    <property type="entry name" value="MFS"/>
    <property type="match status" value="1"/>
</dbReference>
<keyword evidence="7" id="KW-1185">Reference proteome</keyword>
<dbReference type="InterPro" id="IPR050327">
    <property type="entry name" value="Proton-linked_MCT"/>
</dbReference>
<dbReference type="Pfam" id="PF07690">
    <property type="entry name" value="MFS_1"/>
    <property type="match status" value="1"/>
</dbReference>
<feature type="region of interest" description="Disordered" evidence="3">
    <location>
        <begin position="1"/>
        <end position="20"/>
    </location>
</feature>
<reference evidence="6 7" key="1">
    <citation type="submission" date="2019-06" db="EMBL/GenBank/DDBJ databases">
        <title>Draft genome sequence of the filamentous fungus Phialemoniopsis curvata isolated from diesel fuel.</title>
        <authorList>
            <person name="Varaljay V.A."/>
            <person name="Lyon W.J."/>
            <person name="Crouch A.L."/>
            <person name="Drake C.E."/>
            <person name="Hollomon J.M."/>
            <person name="Nadeau L.J."/>
            <person name="Nunn H.S."/>
            <person name="Stevenson B.S."/>
            <person name="Bojanowski C.L."/>
            <person name="Crookes-Goodson W.J."/>
        </authorList>
    </citation>
    <scope>NUCLEOTIDE SEQUENCE [LARGE SCALE GENOMIC DNA]</scope>
    <source>
        <strain evidence="6 7">D216</strain>
    </source>
</reference>
<gene>
    <name evidence="6" type="ORF">E0L32_010971</name>
</gene>
<feature type="transmembrane region" description="Helical" evidence="4">
    <location>
        <begin position="338"/>
        <end position="356"/>
    </location>
</feature>
<dbReference type="InterPro" id="IPR036259">
    <property type="entry name" value="MFS_trans_sf"/>
</dbReference>
<dbReference type="InterPro" id="IPR011701">
    <property type="entry name" value="MFS"/>
</dbReference>
<proteinExistence type="inferred from homology"/>
<comment type="similarity">
    <text evidence="2">Belongs to the major facilitator superfamily. Monocarboxylate porter (TC 2.A.1.13) family.</text>
</comment>
<dbReference type="EMBL" id="SKBQ01000095">
    <property type="protein sequence ID" value="TPX07076.1"/>
    <property type="molecule type" value="Genomic_DNA"/>
</dbReference>
<evidence type="ECO:0000313" key="6">
    <source>
        <dbReference type="EMBL" id="TPX07076.1"/>
    </source>
</evidence>
<dbReference type="RefSeq" id="XP_030988787.1">
    <property type="nucleotide sequence ID" value="XM_031133647.1"/>
</dbReference>
<feature type="transmembrane region" description="Helical" evidence="4">
    <location>
        <begin position="135"/>
        <end position="153"/>
    </location>
</feature>
<evidence type="ECO:0000259" key="5">
    <source>
        <dbReference type="PROSITE" id="PS50850"/>
    </source>
</evidence>
<dbReference type="PANTHER" id="PTHR11360">
    <property type="entry name" value="MONOCARBOXYLATE TRANSPORTER"/>
    <property type="match status" value="1"/>
</dbReference>
<dbReference type="GO" id="GO:0016020">
    <property type="term" value="C:membrane"/>
    <property type="evidence" value="ECO:0007669"/>
    <property type="project" value="UniProtKB-SubCell"/>
</dbReference>
<dbReference type="Proteomes" id="UP000319257">
    <property type="component" value="Unassembled WGS sequence"/>
</dbReference>
<evidence type="ECO:0000256" key="3">
    <source>
        <dbReference type="SAM" id="MobiDB-lite"/>
    </source>
</evidence>
<dbReference type="PANTHER" id="PTHR11360:SF130">
    <property type="entry name" value="MAJOR FACILITATOR SUPERFAMILY (MFS) PROFILE DOMAIN-CONTAINING PROTEIN-RELATED"/>
    <property type="match status" value="1"/>
</dbReference>
<feature type="transmembrane region" description="Helical" evidence="4">
    <location>
        <begin position="297"/>
        <end position="318"/>
    </location>
</feature>
<evidence type="ECO:0000256" key="1">
    <source>
        <dbReference type="ARBA" id="ARBA00004141"/>
    </source>
</evidence>
<dbReference type="GeneID" id="41978418"/>
<feature type="transmembrane region" description="Helical" evidence="4">
    <location>
        <begin position="363"/>
        <end position="383"/>
    </location>
</feature>
<dbReference type="AlphaFoldDB" id="A0A507AL04"/>
<feature type="transmembrane region" description="Helical" evidence="4">
    <location>
        <begin position="426"/>
        <end position="447"/>
    </location>
</feature>
<keyword evidence="4" id="KW-0472">Membrane</keyword>
<keyword evidence="4" id="KW-1133">Transmembrane helix</keyword>
<feature type="transmembrane region" description="Helical" evidence="4">
    <location>
        <begin position="459"/>
        <end position="478"/>
    </location>
</feature>
<feature type="transmembrane region" description="Helical" evidence="4">
    <location>
        <begin position="224"/>
        <end position="242"/>
    </location>
</feature>
<dbReference type="InParanoid" id="A0A507AL04"/>
<dbReference type="InterPro" id="IPR020846">
    <property type="entry name" value="MFS_dom"/>
</dbReference>
<feature type="domain" description="Major facilitator superfamily (MFS) profile" evidence="5">
    <location>
        <begin position="97"/>
        <end position="486"/>
    </location>
</feature>
<comment type="subcellular location">
    <subcellularLocation>
        <location evidence="1">Membrane</location>
        <topology evidence="1">Multi-pass membrane protein</topology>
    </subcellularLocation>
</comment>
<accession>A0A507AL04</accession>
<keyword evidence="4" id="KW-0812">Transmembrane</keyword>
<dbReference type="GO" id="GO:0022857">
    <property type="term" value="F:transmembrane transporter activity"/>
    <property type="evidence" value="ECO:0007669"/>
    <property type="project" value="InterPro"/>
</dbReference>
<feature type="transmembrane region" description="Helical" evidence="4">
    <location>
        <begin position="254"/>
        <end position="276"/>
    </location>
</feature>
<feature type="transmembrane region" description="Helical" evidence="4">
    <location>
        <begin position="196"/>
        <end position="217"/>
    </location>
</feature>
<feature type="transmembrane region" description="Helical" evidence="4">
    <location>
        <begin position="165"/>
        <end position="184"/>
    </location>
</feature>